<feature type="domain" description="HTH araC/xylS-type" evidence="4">
    <location>
        <begin position="24"/>
        <end position="122"/>
    </location>
</feature>
<dbReference type="AlphaFoldDB" id="A0A844AWZ3"/>
<evidence type="ECO:0000256" key="2">
    <source>
        <dbReference type="ARBA" id="ARBA00023125"/>
    </source>
</evidence>
<dbReference type="InterPro" id="IPR018062">
    <property type="entry name" value="HTH_AraC-typ_CS"/>
</dbReference>
<dbReference type="InterPro" id="IPR011256">
    <property type="entry name" value="Reg_factor_effector_dom_sf"/>
</dbReference>
<dbReference type="Gene3D" id="3.20.80.10">
    <property type="entry name" value="Regulatory factor, effector binding domain"/>
    <property type="match status" value="1"/>
</dbReference>
<proteinExistence type="predicted"/>
<dbReference type="Pfam" id="PF06445">
    <property type="entry name" value="GyrI-like"/>
    <property type="match status" value="1"/>
</dbReference>
<dbReference type="SMART" id="SM00871">
    <property type="entry name" value="AraC_E_bind"/>
    <property type="match status" value="1"/>
</dbReference>
<name>A0A844AWZ3_9RHOB</name>
<keyword evidence="3" id="KW-0804">Transcription</keyword>
<protein>
    <submittedName>
        <fullName evidence="5">Helix-turn-helix domain-containing protein</fullName>
    </submittedName>
</protein>
<dbReference type="InterPro" id="IPR010499">
    <property type="entry name" value="AraC_E-bd"/>
</dbReference>
<dbReference type="SUPFAM" id="SSF46689">
    <property type="entry name" value="Homeodomain-like"/>
    <property type="match status" value="2"/>
</dbReference>
<evidence type="ECO:0000259" key="4">
    <source>
        <dbReference type="PROSITE" id="PS01124"/>
    </source>
</evidence>
<dbReference type="GO" id="GO:0043565">
    <property type="term" value="F:sequence-specific DNA binding"/>
    <property type="evidence" value="ECO:0007669"/>
    <property type="project" value="InterPro"/>
</dbReference>
<dbReference type="PROSITE" id="PS01124">
    <property type="entry name" value="HTH_ARAC_FAMILY_2"/>
    <property type="match status" value="1"/>
</dbReference>
<dbReference type="SUPFAM" id="SSF55136">
    <property type="entry name" value="Probable bacterial effector-binding domain"/>
    <property type="match status" value="1"/>
</dbReference>
<dbReference type="PANTHER" id="PTHR40055:SF1">
    <property type="entry name" value="TRANSCRIPTIONAL REGULATOR YGIV-RELATED"/>
    <property type="match status" value="1"/>
</dbReference>
<evidence type="ECO:0000256" key="1">
    <source>
        <dbReference type="ARBA" id="ARBA00023015"/>
    </source>
</evidence>
<sequence>MPHHRPPSLPQQGQGISPYERRIARVIDYIHQADPDQLSLDHLADVAALSRFHFHRVFHGLTGETAIQATRRIRLNQAAVALARGDQTMEIIAHHAGYATVPAFSRAFRASFGRPPSQFRKMAVARAQIYLRAALSQPNSGENLMYDITIENEPNRTLALMPHQGDYLKIAPVFEQLNLLASTRDLWSNIEGMLGVYYDDPDTVAADDLRSAAALVLKQEQPVEAPLQLDHLTGGRTAVLLFKGPYAGLHAAYKFFYSTWLAQSGEELRDAPPYELYVNSPSETAPEDLLTRICIPLADRKLG</sequence>
<dbReference type="Pfam" id="PF12833">
    <property type="entry name" value="HTH_18"/>
    <property type="match status" value="1"/>
</dbReference>
<keyword evidence="6" id="KW-1185">Reference proteome</keyword>
<keyword evidence="2" id="KW-0238">DNA-binding</keyword>
<dbReference type="Proteomes" id="UP000436694">
    <property type="component" value="Unassembled WGS sequence"/>
</dbReference>
<dbReference type="GO" id="GO:0003700">
    <property type="term" value="F:DNA-binding transcription factor activity"/>
    <property type="evidence" value="ECO:0007669"/>
    <property type="project" value="InterPro"/>
</dbReference>
<dbReference type="InterPro" id="IPR018060">
    <property type="entry name" value="HTH_AraC"/>
</dbReference>
<evidence type="ECO:0000313" key="5">
    <source>
        <dbReference type="EMBL" id="MQY42491.1"/>
    </source>
</evidence>
<dbReference type="SMART" id="SM00342">
    <property type="entry name" value="HTH_ARAC"/>
    <property type="match status" value="1"/>
</dbReference>
<gene>
    <name evidence="5" type="ORF">GG681_07535</name>
</gene>
<dbReference type="InterPro" id="IPR050908">
    <property type="entry name" value="SmbC-like"/>
</dbReference>
<comment type="caution">
    <text evidence="5">The sequence shown here is derived from an EMBL/GenBank/DDBJ whole genome shotgun (WGS) entry which is preliminary data.</text>
</comment>
<dbReference type="PROSITE" id="PS00041">
    <property type="entry name" value="HTH_ARAC_FAMILY_1"/>
    <property type="match status" value="1"/>
</dbReference>
<evidence type="ECO:0000256" key="3">
    <source>
        <dbReference type="ARBA" id="ARBA00023163"/>
    </source>
</evidence>
<dbReference type="EMBL" id="WIXK01000003">
    <property type="protein sequence ID" value="MQY42491.1"/>
    <property type="molecule type" value="Genomic_DNA"/>
</dbReference>
<keyword evidence="1" id="KW-0805">Transcription regulation</keyword>
<dbReference type="InterPro" id="IPR009057">
    <property type="entry name" value="Homeodomain-like_sf"/>
</dbReference>
<dbReference type="Gene3D" id="1.10.10.60">
    <property type="entry name" value="Homeodomain-like"/>
    <property type="match status" value="2"/>
</dbReference>
<dbReference type="InterPro" id="IPR029442">
    <property type="entry name" value="GyrI-like"/>
</dbReference>
<evidence type="ECO:0000313" key="6">
    <source>
        <dbReference type="Proteomes" id="UP000436694"/>
    </source>
</evidence>
<dbReference type="PANTHER" id="PTHR40055">
    <property type="entry name" value="TRANSCRIPTIONAL REGULATOR YGIV-RELATED"/>
    <property type="match status" value="1"/>
</dbReference>
<accession>A0A844AWZ3</accession>
<reference evidence="5 6" key="1">
    <citation type="submission" date="2019-10" db="EMBL/GenBank/DDBJ databases">
        <title>Epibacterium sp. nov., isolated from seawater.</title>
        <authorList>
            <person name="Zhang X."/>
            <person name="Li N."/>
        </authorList>
    </citation>
    <scope>NUCLEOTIDE SEQUENCE [LARGE SCALE GENOMIC DNA]</scope>
    <source>
        <strain evidence="5 6">SM1969</strain>
    </source>
</reference>
<dbReference type="RefSeq" id="WP_153546694.1">
    <property type="nucleotide sequence ID" value="NZ_WIXK01000003.1"/>
</dbReference>
<organism evidence="5 6">
    <name type="scientific">Tritonibacter aquimaris</name>
    <dbReference type="NCBI Taxonomy" id="2663379"/>
    <lineage>
        <taxon>Bacteria</taxon>
        <taxon>Pseudomonadati</taxon>
        <taxon>Pseudomonadota</taxon>
        <taxon>Alphaproteobacteria</taxon>
        <taxon>Rhodobacterales</taxon>
        <taxon>Paracoccaceae</taxon>
        <taxon>Tritonibacter</taxon>
    </lineage>
</organism>